<dbReference type="InterPro" id="IPR058248">
    <property type="entry name" value="Lxx211020-like"/>
</dbReference>
<evidence type="ECO:0008006" key="4">
    <source>
        <dbReference type="Google" id="ProtNLM"/>
    </source>
</evidence>
<accession>A0A2V4L9U8</accession>
<dbReference type="AlphaFoldDB" id="A0A2V4L9U8"/>
<dbReference type="EMBL" id="QJRX01000003">
    <property type="protein sequence ID" value="PYC27404.1"/>
    <property type="molecule type" value="Genomic_DNA"/>
</dbReference>
<dbReference type="OrthoDB" id="9796962at2"/>
<proteinExistence type="predicted"/>
<dbReference type="RefSeq" id="WP_110681702.1">
    <property type="nucleotide sequence ID" value="NZ_QJRX01000003.1"/>
</dbReference>
<feature type="signal peptide" evidence="1">
    <location>
        <begin position="1"/>
        <end position="21"/>
    </location>
</feature>
<dbReference type="InterPro" id="IPR007410">
    <property type="entry name" value="LpqE-like"/>
</dbReference>
<feature type="chain" id="PRO_5015944467" description="Copper chaperone PCu(A)C" evidence="1">
    <location>
        <begin position="22"/>
        <end position="153"/>
    </location>
</feature>
<dbReference type="Proteomes" id="UP000248146">
    <property type="component" value="Unassembled WGS sequence"/>
</dbReference>
<gene>
    <name evidence="2" type="ORF">DMO17_06590</name>
</gene>
<comment type="caution">
    <text evidence="2">The sequence shown here is derived from an EMBL/GenBank/DDBJ whole genome shotgun (WGS) entry which is preliminary data.</text>
</comment>
<dbReference type="Gene3D" id="2.60.40.1890">
    <property type="entry name" value="PCu(A)C copper chaperone"/>
    <property type="match status" value="1"/>
</dbReference>
<dbReference type="SUPFAM" id="SSF110087">
    <property type="entry name" value="DR1885-like metal-binding protein"/>
    <property type="match status" value="1"/>
</dbReference>
<dbReference type="PANTHER" id="PTHR36302:SF1">
    <property type="entry name" value="COPPER CHAPERONE PCU(A)C"/>
    <property type="match status" value="1"/>
</dbReference>
<reference evidence="2 3" key="1">
    <citation type="submission" date="2018-06" db="EMBL/GenBank/DDBJ databases">
        <title>Pseudomonas diversity within urban Lake Michigan freshwaters.</title>
        <authorList>
            <person name="Batrich M."/>
            <person name="Hatzopoulos T."/>
            <person name="Putonti C."/>
        </authorList>
    </citation>
    <scope>NUCLEOTIDE SEQUENCE [LARGE SCALE GENOMIC DNA]</scope>
    <source>
        <strain evidence="2 3">MB-090714</strain>
    </source>
</reference>
<dbReference type="Pfam" id="PF04314">
    <property type="entry name" value="PCuAC"/>
    <property type="match status" value="1"/>
</dbReference>
<sequence length="153" mass="16734">MHPSKLLLLAALLLAPLLAQAHDYSAGQIHIDHPWARAMPPSAPNAAAFFVLHNRGAADRLIGVSSPLAQKAELHEHLHQNGLMKMQQVQAVSVPAGAEVQFAPMGYHVMLFGVRQQPRDGERFPLTLRFEKAGDIEVEVAVQRDAPAAEHQH</sequence>
<name>A0A2V4L9U8_AQUAC</name>
<evidence type="ECO:0000256" key="1">
    <source>
        <dbReference type="SAM" id="SignalP"/>
    </source>
</evidence>
<protein>
    <recommendedName>
        <fullName evidence="4">Copper chaperone PCu(A)C</fullName>
    </recommendedName>
</protein>
<dbReference type="InterPro" id="IPR036182">
    <property type="entry name" value="PCuAC_sf"/>
</dbReference>
<evidence type="ECO:0000313" key="3">
    <source>
        <dbReference type="Proteomes" id="UP000248146"/>
    </source>
</evidence>
<dbReference type="PANTHER" id="PTHR36302">
    <property type="entry name" value="BLR7088 PROTEIN"/>
    <property type="match status" value="1"/>
</dbReference>
<evidence type="ECO:0000313" key="2">
    <source>
        <dbReference type="EMBL" id="PYC27404.1"/>
    </source>
</evidence>
<keyword evidence="1" id="KW-0732">Signal</keyword>
<organism evidence="2 3">
    <name type="scientific">Aquipseudomonas alcaligenes</name>
    <name type="common">Pseudomonas alcaligenes</name>
    <dbReference type="NCBI Taxonomy" id="43263"/>
    <lineage>
        <taxon>Bacteria</taxon>
        <taxon>Pseudomonadati</taxon>
        <taxon>Pseudomonadota</taxon>
        <taxon>Gammaproteobacteria</taxon>
        <taxon>Pseudomonadales</taxon>
        <taxon>Pseudomonadaceae</taxon>
        <taxon>Aquipseudomonas</taxon>
    </lineage>
</organism>